<dbReference type="AlphaFoldDB" id="A0A5C7IZ45"/>
<dbReference type="PANTHER" id="PTHR21596:SF54">
    <property type="entry name" value="TRANSCRIPTION REGULATOR-LIKE"/>
    <property type="match status" value="1"/>
</dbReference>
<reference evidence="3" key="1">
    <citation type="journal article" date="2019" name="Gigascience">
        <title>De novo genome assembly of the endangered Acer yangbiense, a plant species with extremely small populations endemic to Yunnan Province, China.</title>
        <authorList>
            <person name="Yang J."/>
            <person name="Wariss H.M."/>
            <person name="Tao L."/>
            <person name="Zhang R."/>
            <person name="Yun Q."/>
            <person name="Hollingsworth P."/>
            <person name="Dao Z."/>
            <person name="Luo G."/>
            <person name="Guo H."/>
            <person name="Ma Y."/>
            <person name="Sun W."/>
        </authorList>
    </citation>
    <scope>NUCLEOTIDE SEQUENCE [LARGE SCALE GENOMIC DNA]</scope>
    <source>
        <strain evidence="3">cv. Malutang</strain>
    </source>
</reference>
<evidence type="ECO:0000313" key="3">
    <source>
        <dbReference type="Proteomes" id="UP000323000"/>
    </source>
</evidence>
<keyword evidence="3" id="KW-1185">Reference proteome</keyword>
<evidence type="ECO:0000259" key="1">
    <source>
        <dbReference type="Pfam" id="PF03469"/>
    </source>
</evidence>
<dbReference type="Proteomes" id="UP000323000">
    <property type="component" value="Chromosome 1"/>
</dbReference>
<dbReference type="EMBL" id="VAHF01000001">
    <property type="protein sequence ID" value="TXG73882.1"/>
    <property type="molecule type" value="Genomic_DNA"/>
</dbReference>
<gene>
    <name evidence="2" type="ORF">EZV62_002461</name>
</gene>
<proteinExistence type="predicted"/>
<dbReference type="Pfam" id="PF03469">
    <property type="entry name" value="XH"/>
    <property type="match status" value="3"/>
</dbReference>
<feature type="domain" description="Factor of DNA methylation 1-5/IDN2" evidence="1">
    <location>
        <begin position="247"/>
        <end position="314"/>
    </location>
</feature>
<protein>
    <recommendedName>
        <fullName evidence="1">Factor of DNA methylation 1-5/IDN2 domain-containing protein</fullName>
    </recommendedName>
</protein>
<dbReference type="InterPro" id="IPR045177">
    <property type="entry name" value="FDM1-5/IDN2"/>
</dbReference>
<feature type="domain" description="Factor of DNA methylation 1-5/IDN2" evidence="1">
    <location>
        <begin position="410"/>
        <end position="490"/>
    </location>
</feature>
<dbReference type="InterPro" id="IPR005379">
    <property type="entry name" value="FDM1-5/IDN2_XH"/>
</dbReference>
<sequence>MEKEKELRMFMKQSLECSNKKEKELKRAGKLDELLEGDGKLDNALTPRKVLIDILSLTLVLTHDHIGVSSMRQLDLTFGTRSLTLQWQENFRNLAWHPFKIIDDEGNNKEVIDADDEQLKNLKNKHGEEVYRALTVDLNELNEYNTTTPPIGLWYKNYGTLVMENSLMEKEKELRMFMKQSLECSNKKEKELERVGKLDELLEGDGKLDNALTPRKVLIDILSLTLVLTHDHIGVSSMRQLDLTFGTQSLTLQWQENLRNLAWHPFKIIDDEGNNKEVIDADDEQLKNLKNKHGEEVYRALTVDLNELNEYNTTTPPIGFEDYIQVMENSLMEKEKELRMFMKQSLECSNKKEKELERVGKLDELLEGDGKLDNALTPRKVLIDIVSLTLVLTHDHIMVSSMRQLDLTFGTRSLTLQWQENLRNLAWHPFKIIDDEGNNKKVMDANDEQLKNLKNKHGEEVYRALTVALNELNEYNPTDRSMVQELWNFEVIDANDEQLKNLKNKHGEEVYRALTVALNELNEYNPTDRSMVQ</sequence>
<evidence type="ECO:0000313" key="2">
    <source>
        <dbReference type="EMBL" id="TXG73882.1"/>
    </source>
</evidence>
<feature type="domain" description="Factor of DNA methylation 1-5/IDN2" evidence="1">
    <location>
        <begin position="81"/>
        <end position="147"/>
    </location>
</feature>
<accession>A0A5C7IZ45</accession>
<dbReference type="PANTHER" id="PTHR21596">
    <property type="entry name" value="RIBONUCLEASE P SUBUNIT P38"/>
    <property type="match status" value="1"/>
</dbReference>
<organism evidence="2 3">
    <name type="scientific">Acer yangbiense</name>
    <dbReference type="NCBI Taxonomy" id="1000413"/>
    <lineage>
        <taxon>Eukaryota</taxon>
        <taxon>Viridiplantae</taxon>
        <taxon>Streptophyta</taxon>
        <taxon>Embryophyta</taxon>
        <taxon>Tracheophyta</taxon>
        <taxon>Spermatophyta</taxon>
        <taxon>Magnoliopsida</taxon>
        <taxon>eudicotyledons</taxon>
        <taxon>Gunneridae</taxon>
        <taxon>Pentapetalae</taxon>
        <taxon>rosids</taxon>
        <taxon>malvids</taxon>
        <taxon>Sapindales</taxon>
        <taxon>Sapindaceae</taxon>
        <taxon>Hippocastanoideae</taxon>
        <taxon>Acereae</taxon>
        <taxon>Acer</taxon>
    </lineage>
</organism>
<name>A0A5C7IZ45_9ROSI</name>
<dbReference type="GO" id="GO:0080188">
    <property type="term" value="P:gene silencing by siRNA-directed DNA methylation"/>
    <property type="evidence" value="ECO:0007669"/>
    <property type="project" value="InterPro"/>
</dbReference>
<comment type="caution">
    <text evidence="2">The sequence shown here is derived from an EMBL/GenBank/DDBJ whole genome shotgun (WGS) entry which is preliminary data.</text>
</comment>